<comment type="caution">
    <text evidence="1">The sequence shown here is derived from an EMBL/GenBank/DDBJ whole genome shotgun (WGS) entry which is preliminary data.</text>
</comment>
<gene>
    <name evidence="1" type="ORF">AMELA_G00126060</name>
</gene>
<keyword evidence="2" id="KW-1185">Reference proteome</keyword>
<accession>A0A7J6ARU4</accession>
<sequence>MAVYRNGDAEIVSIPDNVDEIRFMNKASGSSVEPHRVRVENPVLGLSNLVNKIGAPEFKNKLPHDRLTSQV</sequence>
<evidence type="ECO:0000313" key="1">
    <source>
        <dbReference type="EMBL" id="KAF4084228.1"/>
    </source>
</evidence>
<dbReference type="AlphaFoldDB" id="A0A7J6ARU4"/>
<organism evidence="1 2">
    <name type="scientific">Ameiurus melas</name>
    <name type="common">Black bullhead</name>
    <name type="synonym">Silurus melas</name>
    <dbReference type="NCBI Taxonomy" id="219545"/>
    <lineage>
        <taxon>Eukaryota</taxon>
        <taxon>Metazoa</taxon>
        <taxon>Chordata</taxon>
        <taxon>Craniata</taxon>
        <taxon>Vertebrata</taxon>
        <taxon>Euteleostomi</taxon>
        <taxon>Actinopterygii</taxon>
        <taxon>Neopterygii</taxon>
        <taxon>Teleostei</taxon>
        <taxon>Ostariophysi</taxon>
        <taxon>Siluriformes</taxon>
        <taxon>Ictaluridae</taxon>
        <taxon>Ameiurus</taxon>
    </lineage>
</organism>
<reference evidence="1 2" key="1">
    <citation type="submission" date="2020-02" db="EMBL/GenBank/DDBJ databases">
        <title>A chromosome-scale genome assembly of the black bullhead catfish (Ameiurus melas).</title>
        <authorList>
            <person name="Wen M."/>
            <person name="Zham M."/>
            <person name="Cabau C."/>
            <person name="Klopp C."/>
            <person name="Donnadieu C."/>
            <person name="Roques C."/>
            <person name="Bouchez O."/>
            <person name="Lampietro C."/>
            <person name="Jouanno E."/>
            <person name="Herpin A."/>
            <person name="Louis A."/>
            <person name="Berthelot C."/>
            <person name="Parey E."/>
            <person name="Roest-Crollius H."/>
            <person name="Braasch I."/>
            <person name="Postlethwait J."/>
            <person name="Robinson-Rechavi M."/>
            <person name="Echchiki A."/>
            <person name="Begum T."/>
            <person name="Montfort J."/>
            <person name="Schartl M."/>
            <person name="Bobe J."/>
            <person name="Guiguen Y."/>
        </authorList>
    </citation>
    <scope>NUCLEOTIDE SEQUENCE [LARGE SCALE GENOMIC DNA]</scope>
    <source>
        <strain evidence="1">M_S1</strain>
        <tissue evidence="1">Blood</tissue>
    </source>
</reference>
<dbReference type="EMBL" id="JAAGNN010000010">
    <property type="protein sequence ID" value="KAF4084228.1"/>
    <property type="molecule type" value="Genomic_DNA"/>
</dbReference>
<dbReference type="Proteomes" id="UP000593565">
    <property type="component" value="Unassembled WGS sequence"/>
</dbReference>
<evidence type="ECO:0000313" key="2">
    <source>
        <dbReference type="Proteomes" id="UP000593565"/>
    </source>
</evidence>
<protein>
    <submittedName>
        <fullName evidence="1">Uncharacterized protein</fullName>
    </submittedName>
</protein>
<proteinExistence type="predicted"/>
<name>A0A7J6ARU4_AMEME</name>